<dbReference type="AlphaFoldDB" id="A0A2P8IF80"/>
<proteinExistence type="predicted"/>
<dbReference type="RefSeq" id="WP_181319996.1">
    <property type="nucleotide sequence ID" value="NZ_PYAX01000002.1"/>
</dbReference>
<accession>A0A2P8IF80</accession>
<protein>
    <submittedName>
        <fullName evidence="1">Uncharacterized protein</fullName>
    </submittedName>
</protein>
<dbReference type="Proteomes" id="UP000241118">
    <property type="component" value="Unassembled WGS sequence"/>
</dbReference>
<evidence type="ECO:0000313" key="2">
    <source>
        <dbReference type="Proteomes" id="UP000241118"/>
    </source>
</evidence>
<dbReference type="EMBL" id="PYAX01000002">
    <property type="protein sequence ID" value="PSL57126.1"/>
    <property type="molecule type" value="Genomic_DNA"/>
</dbReference>
<dbReference type="Gene3D" id="3.40.50.1820">
    <property type="entry name" value="alpha/beta hydrolase"/>
    <property type="match status" value="1"/>
</dbReference>
<comment type="caution">
    <text evidence="1">The sequence shown here is derived from an EMBL/GenBank/DDBJ whole genome shotgun (WGS) entry which is preliminary data.</text>
</comment>
<gene>
    <name evidence="1" type="ORF">B0I31_102103</name>
</gene>
<keyword evidence="2" id="KW-1185">Reference proteome</keyword>
<reference evidence="1 2" key="1">
    <citation type="submission" date="2018-03" db="EMBL/GenBank/DDBJ databases">
        <title>Genomic Encyclopedia of Type Strains, Phase III (KMG-III): the genomes of soil and plant-associated and newly described type strains.</title>
        <authorList>
            <person name="Whitman W."/>
        </authorList>
    </citation>
    <scope>NUCLEOTIDE SEQUENCE [LARGE SCALE GENOMIC DNA]</scope>
    <source>
        <strain evidence="1 2">CGMCC 4.7097</strain>
    </source>
</reference>
<organism evidence="1 2">
    <name type="scientific">Saccharothrix carnea</name>
    <dbReference type="NCBI Taxonomy" id="1280637"/>
    <lineage>
        <taxon>Bacteria</taxon>
        <taxon>Bacillati</taxon>
        <taxon>Actinomycetota</taxon>
        <taxon>Actinomycetes</taxon>
        <taxon>Pseudonocardiales</taxon>
        <taxon>Pseudonocardiaceae</taxon>
        <taxon>Saccharothrix</taxon>
    </lineage>
</organism>
<dbReference type="InterPro" id="IPR029058">
    <property type="entry name" value="AB_hydrolase_fold"/>
</dbReference>
<dbReference type="SUPFAM" id="SSF53474">
    <property type="entry name" value="alpha/beta-Hydrolases"/>
    <property type="match status" value="1"/>
</dbReference>
<name>A0A2P8IF80_SACCR</name>
<evidence type="ECO:0000313" key="1">
    <source>
        <dbReference type="EMBL" id="PSL57126.1"/>
    </source>
</evidence>
<sequence>MARVVCVHGIGQQVRGEYSLLNDWYPSLRDGLIRAEAEPVEEAEVAIGFYGDLYRQPGAMLAVDDPHYSAADVQPGLEQQLLAAWWAHAAAADERVAPPQGDTLVGIPRAAQTALLQLCKSRFFAGVALRTMVFDLKQVARYLADDALRRNARQRVAALIGPDTRVVVGHSLGSVVAYETLCALPDHPVRALVTLGSPLGIPNLIFDRLQPAPSGGRGAWPGGTDLVWTNVVDSGDVVALAKDLRPRFGEAVRNAVVHNGAHAHSVRPYLTDKLTGAAIAAGLQ</sequence>